<evidence type="ECO:0000256" key="3">
    <source>
        <dbReference type="ARBA" id="ARBA00023136"/>
    </source>
</evidence>
<evidence type="ECO:0000256" key="5">
    <source>
        <dbReference type="SAM" id="SignalP"/>
    </source>
</evidence>
<organism evidence="6 7">
    <name type="scientific">Tupaia chinensis</name>
    <name type="common">Chinese tree shrew</name>
    <name type="synonym">Tupaia belangeri chinensis</name>
    <dbReference type="NCBI Taxonomy" id="246437"/>
    <lineage>
        <taxon>Eukaryota</taxon>
        <taxon>Metazoa</taxon>
        <taxon>Chordata</taxon>
        <taxon>Craniata</taxon>
        <taxon>Vertebrata</taxon>
        <taxon>Euteleostomi</taxon>
        <taxon>Mammalia</taxon>
        <taxon>Eutheria</taxon>
        <taxon>Euarchontoglires</taxon>
        <taxon>Scandentia</taxon>
        <taxon>Tupaiidae</taxon>
        <taxon>Tupaia</taxon>
    </lineage>
</organism>
<dbReference type="CDD" id="cd05775">
    <property type="entry name" value="IgV_CD2_like_N"/>
    <property type="match status" value="1"/>
</dbReference>
<keyword evidence="3" id="KW-0472">Membrane</keyword>
<accession>L9JQM4</accession>
<comment type="subcellular location">
    <subcellularLocation>
        <location evidence="1">Membrane</location>
    </subcellularLocation>
</comment>
<evidence type="ECO:0000256" key="2">
    <source>
        <dbReference type="ARBA" id="ARBA00022729"/>
    </source>
</evidence>
<proteinExistence type="predicted"/>
<feature type="signal peptide" evidence="5">
    <location>
        <begin position="1"/>
        <end position="24"/>
    </location>
</feature>
<dbReference type="GO" id="GO:0005102">
    <property type="term" value="F:signaling receptor binding"/>
    <property type="evidence" value="ECO:0007669"/>
    <property type="project" value="TreeGrafter"/>
</dbReference>
<dbReference type="Proteomes" id="UP000011518">
    <property type="component" value="Unassembled WGS sequence"/>
</dbReference>
<feature type="chain" id="PRO_5003999212" evidence="5">
    <location>
        <begin position="25"/>
        <end position="163"/>
    </location>
</feature>
<protein>
    <submittedName>
        <fullName evidence="6">Lymphocyte function-associated antigen 3</fullName>
    </submittedName>
</protein>
<evidence type="ECO:0000256" key="1">
    <source>
        <dbReference type="ARBA" id="ARBA00004370"/>
    </source>
</evidence>
<dbReference type="PANTHER" id="PTHR12080:SF55">
    <property type="entry name" value="LYMPHOCYTE FUNCTION-ASSOCIATED ANTIGEN 3"/>
    <property type="match status" value="1"/>
</dbReference>
<dbReference type="SUPFAM" id="SSF48726">
    <property type="entry name" value="Immunoglobulin"/>
    <property type="match status" value="1"/>
</dbReference>
<keyword evidence="2 5" id="KW-0732">Signal</keyword>
<dbReference type="GO" id="GO:0016020">
    <property type="term" value="C:membrane"/>
    <property type="evidence" value="ECO:0007669"/>
    <property type="project" value="UniProtKB-SubCell"/>
</dbReference>
<gene>
    <name evidence="6" type="ORF">TREES_T100021676</name>
</gene>
<evidence type="ECO:0000256" key="4">
    <source>
        <dbReference type="ARBA" id="ARBA00023180"/>
    </source>
</evidence>
<dbReference type="Gene3D" id="2.60.40.10">
    <property type="entry name" value="Immunoglobulins"/>
    <property type="match status" value="1"/>
</dbReference>
<dbReference type="InterPro" id="IPR013783">
    <property type="entry name" value="Ig-like_fold"/>
</dbReference>
<dbReference type="InterPro" id="IPR015631">
    <property type="entry name" value="CD2/SLAM_rcpt"/>
</dbReference>
<name>L9JQM4_TUPCH</name>
<dbReference type="PANTHER" id="PTHR12080">
    <property type="entry name" value="SIGNALING LYMPHOCYTIC ACTIVATION MOLECULE"/>
    <property type="match status" value="1"/>
</dbReference>
<dbReference type="AlphaFoldDB" id="L9JQM4"/>
<dbReference type="FunCoup" id="L9JQM4">
    <property type="interactions" value="245"/>
</dbReference>
<keyword evidence="7" id="KW-1185">Reference proteome</keyword>
<dbReference type="EMBL" id="KB320971">
    <property type="protein sequence ID" value="ELW51462.1"/>
    <property type="molecule type" value="Genomic_DNA"/>
</dbReference>
<sequence>MVCLLLQLGFISCESLLIYRPVNGSVTFSASNYVPSKEILWQKQKDKVVEWEENFACKEFPPFENKVRLDTKSGALTISNLTSEDEGDYEIKSPGIKDTAKFSLYVLEPPSSLTLNSTPTGENITVQCEIPGITSAIQNLQSTHGIALQSNVKITQQPTCILT</sequence>
<dbReference type="InterPro" id="IPR036179">
    <property type="entry name" value="Ig-like_dom_sf"/>
</dbReference>
<keyword evidence="4" id="KW-0325">Glycoprotein</keyword>
<dbReference type="GO" id="GO:0009986">
    <property type="term" value="C:cell surface"/>
    <property type="evidence" value="ECO:0007669"/>
    <property type="project" value="TreeGrafter"/>
</dbReference>
<reference evidence="7" key="2">
    <citation type="journal article" date="2013" name="Nat. Commun.">
        <title>Genome of the Chinese tree shrew.</title>
        <authorList>
            <person name="Fan Y."/>
            <person name="Huang Z.Y."/>
            <person name="Cao C.C."/>
            <person name="Chen C.S."/>
            <person name="Chen Y.X."/>
            <person name="Fan D.D."/>
            <person name="He J."/>
            <person name="Hou H.L."/>
            <person name="Hu L."/>
            <person name="Hu X.T."/>
            <person name="Jiang X.T."/>
            <person name="Lai R."/>
            <person name="Lang Y.S."/>
            <person name="Liang B."/>
            <person name="Liao S.G."/>
            <person name="Mu D."/>
            <person name="Ma Y.Y."/>
            <person name="Niu Y.Y."/>
            <person name="Sun X.Q."/>
            <person name="Xia J.Q."/>
            <person name="Xiao J."/>
            <person name="Xiong Z.Q."/>
            <person name="Xu L."/>
            <person name="Yang L."/>
            <person name="Zhang Y."/>
            <person name="Zhao W."/>
            <person name="Zhao X.D."/>
            <person name="Zheng Y.T."/>
            <person name="Zhou J.M."/>
            <person name="Zhu Y.B."/>
            <person name="Zhang G.J."/>
            <person name="Wang J."/>
            <person name="Yao Y.G."/>
        </authorList>
    </citation>
    <scope>NUCLEOTIDE SEQUENCE [LARGE SCALE GENOMIC DNA]</scope>
</reference>
<reference evidence="7" key="1">
    <citation type="submission" date="2012-07" db="EMBL/GenBank/DDBJ databases">
        <title>Genome of the Chinese tree shrew, a rising model animal genetically related to primates.</title>
        <authorList>
            <person name="Zhang G."/>
            <person name="Fan Y."/>
            <person name="Yao Y."/>
            <person name="Huang Z."/>
        </authorList>
    </citation>
    <scope>NUCLEOTIDE SEQUENCE [LARGE SCALE GENOMIC DNA]</scope>
</reference>
<evidence type="ECO:0000313" key="6">
    <source>
        <dbReference type="EMBL" id="ELW51462.1"/>
    </source>
</evidence>
<dbReference type="STRING" id="246437.L9JQM4"/>
<dbReference type="InParanoid" id="L9JQM4"/>
<evidence type="ECO:0000313" key="7">
    <source>
        <dbReference type="Proteomes" id="UP000011518"/>
    </source>
</evidence>